<dbReference type="InterPro" id="IPR057626">
    <property type="entry name" value="S-S_Temptin"/>
</dbReference>
<gene>
    <name evidence="5" type="ORF">PF005_g3840</name>
    <name evidence="4" type="ORF">PF007_g3873</name>
    <name evidence="3" type="ORF">PF009_g4040</name>
</gene>
<dbReference type="Proteomes" id="UP000429523">
    <property type="component" value="Unassembled WGS sequence"/>
</dbReference>
<dbReference type="Pfam" id="PF24784">
    <property type="entry name" value="Temptin_C"/>
    <property type="match status" value="1"/>
</dbReference>
<evidence type="ECO:0000313" key="6">
    <source>
        <dbReference type="Proteomes" id="UP000429523"/>
    </source>
</evidence>
<feature type="domain" description="Temptin Cys/Cys disulfide" evidence="2">
    <location>
        <begin position="15"/>
        <end position="75"/>
    </location>
</feature>
<reference evidence="6 7" key="1">
    <citation type="submission" date="2018-08" db="EMBL/GenBank/DDBJ databases">
        <title>Genomic investigation of the strawberry pathogen Phytophthora fragariae indicates pathogenicity is determined by transcriptional variation in three key races.</title>
        <authorList>
            <person name="Adams T.M."/>
            <person name="Armitage A.D."/>
            <person name="Sobczyk M.K."/>
            <person name="Bates H.J."/>
            <person name="Dunwell J.M."/>
            <person name="Nellist C.F."/>
            <person name="Harrison R.J."/>
        </authorList>
    </citation>
    <scope>NUCLEOTIDE SEQUENCE [LARGE SCALE GENOMIC DNA]</scope>
    <source>
        <strain evidence="5 7">NOV-27</strain>
        <strain evidence="4 8">NOV-71</strain>
        <strain evidence="3 6">NOV-9</strain>
    </source>
</reference>
<dbReference type="EMBL" id="QXFZ01000119">
    <property type="protein sequence ID" value="KAE9132078.1"/>
    <property type="molecule type" value="Genomic_DNA"/>
</dbReference>
<feature type="region of interest" description="Disordered" evidence="1">
    <location>
        <begin position="21"/>
        <end position="48"/>
    </location>
</feature>
<dbReference type="InterPro" id="IPR055313">
    <property type="entry name" value="Temptin-like"/>
</dbReference>
<dbReference type="Proteomes" id="UP000441208">
    <property type="component" value="Unassembled WGS sequence"/>
</dbReference>
<evidence type="ECO:0000313" key="8">
    <source>
        <dbReference type="Proteomes" id="UP000441208"/>
    </source>
</evidence>
<comment type="caution">
    <text evidence="3">The sequence shown here is derived from an EMBL/GenBank/DDBJ whole genome shotgun (WGS) entry which is preliminary data.</text>
</comment>
<dbReference type="EMBL" id="QXGB01000118">
    <property type="protein sequence ID" value="KAE9229508.1"/>
    <property type="molecule type" value="Genomic_DNA"/>
</dbReference>
<evidence type="ECO:0000256" key="1">
    <source>
        <dbReference type="SAM" id="MobiDB-lite"/>
    </source>
</evidence>
<evidence type="ECO:0000313" key="5">
    <source>
        <dbReference type="EMBL" id="KAE9229508.1"/>
    </source>
</evidence>
<sequence length="81" mass="8784">MAKGSPDAACRAQAEAYKMFPKKTPNEGNVPGVQALGHEKESGSPNNDSTMDFVAAMFQWTKDFCEKDSDGDGLTICICRH</sequence>
<organism evidence="3 6">
    <name type="scientific">Phytophthora fragariae</name>
    <dbReference type="NCBI Taxonomy" id="53985"/>
    <lineage>
        <taxon>Eukaryota</taxon>
        <taxon>Sar</taxon>
        <taxon>Stramenopiles</taxon>
        <taxon>Oomycota</taxon>
        <taxon>Peronosporomycetes</taxon>
        <taxon>Peronosporales</taxon>
        <taxon>Peronosporaceae</taxon>
        <taxon>Phytophthora</taxon>
    </lineage>
</organism>
<evidence type="ECO:0000313" key="3">
    <source>
        <dbReference type="EMBL" id="KAE8946337.1"/>
    </source>
</evidence>
<evidence type="ECO:0000313" key="4">
    <source>
        <dbReference type="EMBL" id="KAE9132078.1"/>
    </source>
</evidence>
<dbReference type="PANTHER" id="PTHR34737">
    <property type="entry name" value="EF-HAND DOMAIN-CONTAINING PROTEIN"/>
    <property type="match status" value="1"/>
</dbReference>
<dbReference type="PANTHER" id="PTHR34737:SF2">
    <property type="entry name" value="EF-HAND DOMAIN-CONTAINING PROTEIN"/>
    <property type="match status" value="1"/>
</dbReference>
<dbReference type="OrthoDB" id="129121at2759"/>
<dbReference type="EMBL" id="QXGF01000122">
    <property type="protein sequence ID" value="KAE8946337.1"/>
    <property type="molecule type" value="Genomic_DNA"/>
</dbReference>
<proteinExistence type="predicted"/>
<dbReference type="AlphaFoldDB" id="A0A6A3FPM3"/>
<name>A0A6A3FPM3_9STRA</name>
<protein>
    <recommendedName>
        <fullName evidence="2">Temptin Cys/Cys disulfide domain-containing protein</fullName>
    </recommendedName>
</protein>
<dbReference type="Proteomes" id="UP000433483">
    <property type="component" value="Unassembled WGS sequence"/>
</dbReference>
<accession>A0A6A3FPM3</accession>
<evidence type="ECO:0000313" key="7">
    <source>
        <dbReference type="Proteomes" id="UP000433483"/>
    </source>
</evidence>
<evidence type="ECO:0000259" key="2">
    <source>
        <dbReference type="Pfam" id="PF24784"/>
    </source>
</evidence>
<keyword evidence="7" id="KW-1185">Reference proteome</keyword>